<gene>
    <name evidence="2" type="ORF">EKPJFOCH_2310</name>
</gene>
<reference evidence="2" key="2">
    <citation type="submission" date="2021-08" db="EMBL/GenBank/DDBJ databases">
        <authorList>
            <person name="Tani A."/>
            <person name="Ola A."/>
            <person name="Ogura Y."/>
            <person name="Katsura K."/>
            <person name="Hayashi T."/>
        </authorList>
    </citation>
    <scope>NUCLEOTIDE SEQUENCE</scope>
    <source>
        <strain evidence="2">DSM 23674</strain>
    </source>
</reference>
<evidence type="ECO:0008006" key="4">
    <source>
        <dbReference type="Google" id="ProtNLM"/>
    </source>
</evidence>
<protein>
    <recommendedName>
        <fullName evidence="4">Glycosyl transferase family 1</fullName>
    </recommendedName>
</protein>
<dbReference type="EMBL" id="BPRA01000010">
    <property type="protein sequence ID" value="GJE55814.1"/>
    <property type="molecule type" value="Genomic_DNA"/>
</dbReference>
<sequence length="401" mass="43291">MAAALEADASGAAPRGTVTGMRRAMLQGSPVPIGQDKARPVPKVLYWRETTDAQPFETGIQRVTRRLADGLVRRGFDLAATGWDPVRRLLRVCETAAGPGAEWLLLPEIPMSMLGEGPDPIQLAHAHGLRAAAIVHDLIPIRLAQLYGPLERAVYRRYFRMFAGADLVFATTGLVAGHLRAYLEAEGLRVPPIAVVPLPGQFADRPRVREISPPRRPDEPLRLLTVATWEPRKNLPRLLRAVRLAQDRSGQAIHLTLIGRRTGYADHDAEIEALLAVTPGATAQGRIGDGRLAGLYDAHHASVYPSCEEGFGMPVLESLWLGRPCLCHAGSAMAEVAPGGGTLMTDMDGDDGVAAGLIRLATEPAMLERLTAEAVARPLRTWDDYAADVAERLRQGISDGP</sequence>
<proteinExistence type="predicted"/>
<name>A0ABQ4TKE6_9HYPH</name>
<dbReference type="PANTHER" id="PTHR46401:SF2">
    <property type="entry name" value="GLYCOSYLTRANSFERASE WBBK-RELATED"/>
    <property type="match status" value="1"/>
</dbReference>
<comment type="caution">
    <text evidence="2">The sequence shown here is derived from an EMBL/GenBank/DDBJ whole genome shotgun (WGS) entry which is preliminary data.</text>
</comment>
<keyword evidence="1" id="KW-0808">Transferase</keyword>
<dbReference type="Pfam" id="PF13692">
    <property type="entry name" value="Glyco_trans_1_4"/>
    <property type="match status" value="1"/>
</dbReference>
<dbReference type="PANTHER" id="PTHR46401">
    <property type="entry name" value="GLYCOSYLTRANSFERASE WBBK-RELATED"/>
    <property type="match status" value="1"/>
</dbReference>
<evidence type="ECO:0000256" key="1">
    <source>
        <dbReference type="ARBA" id="ARBA00022679"/>
    </source>
</evidence>
<dbReference type="Proteomes" id="UP001055101">
    <property type="component" value="Unassembled WGS sequence"/>
</dbReference>
<dbReference type="SUPFAM" id="SSF53756">
    <property type="entry name" value="UDP-Glycosyltransferase/glycogen phosphorylase"/>
    <property type="match status" value="1"/>
</dbReference>
<evidence type="ECO:0000313" key="3">
    <source>
        <dbReference type="Proteomes" id="UP001055101"/>
    </source>
</evidence>
<evidence type="ECO:0000313" key="2">
    <source>
        <dbReference type="EMBL" id="GJE55814.1"/>
    </source>
</evidence>
<accession>A0ABQ4TKE6</accession>
<dbReference type="RefSeq" id="WP_238231993.1">
    <property type="nucleotide sequence ID" value="NZ_BPRA01000010.1"/>
</dbReference>
<keyword evidence="3" id="KW-1185">Reference proteome</keyword>
<reference evidence="2" key="1">
    <citation type="journal article" date="2021" name="Front. Microbiol.">
        <title>Comprehensive Comparative Genomics and Phenotyping of Methylobacterium Species.</title>
        <authorList>
            <person name="Alessa O."/>
            <person name="Ogura Y."/>
            <person name="Fujitani Y."/>
            <person name="Takami H."/>
            <person name="Hayashi T."/>
            <person name="Sahin N."/>
            <person name="Tani A."/>
        </authorList>
    </citation>
    <scope>NUCLEOTIDE SEQUENCE</scope>
    <source>
        <strain evidence="2">DSM 23674</strain>
    </source>
</reference>
<dbReference type="Gene3D" id="3.40.50.2000">
    <property type="entry name" value="Glycogen Phosphorylase B"/>
    <property type="match status" value="1"/>
</dbReference>
<organism evidence="2 3">
    <name type="scientific">Methylobacterium thuringiense</name>
    <dbReference type="NCBI Taxonomy" id="1003091"/>
    <lineage>
        <taxon>Bacteria</taxon>
        <taxon>Pseudomonadati</taxon>
        <taxon>Pseudomonadota</taxon>
        <taxon>Alphaproteobacteria</taxon>
        <taxon>Hyphomicrobiales</taxon>
        <taxon>Methylobacteriaceae</taxon>
        <taxon>Methylobacterium</taxon>
    </lineage>
</organism>